<dbReference type="AlphaFoldDB" id="S7Q101"/>
<proteinExistence type="predicted"/>
<dbReference type="Pfam" id="PF14616">
    <property type="entry name" value="Rua1_C"/>
    <property type="match status" value="1"/>
</dbReference>
<dbReference type="STRING" id="670483.S7Q101"/>
<dbReference type="Proteomes" id="UP000030669">
    <property type="component" value="Unassembled WGS sequence"/>
</dbReference>
<dbReference type="EMBL" id="KB469306">
    <property type="protein sequence ID" value="EPQ53192.1"/>
    <property type="molecule type" value="Genomic_DNA"/>
</dbReference>
<keyword evidence="4" id="KW-1185">Reference proteome</keyword>
<reference evidence="3 4" key="1">
    <citation type="journal article" date="2012" name="Science">
        <title>The Paleozoic origin of enzymatic lignin decomposition reconstructed from 31 fungal genomes.</title>
        <authorList>
            <person name="Floudas D."/>
            <person name="Binder M."/>
            <person name="Riley R."/>
            <person name="Barry K."/>
            <person name="Blanchette R.A."/>
            <person name="Henrissat B."/>
            <person name="Martinez A.T."/>
            <person name="Otillar R."/>
            <person name="Spatafora J.W."/>
            <person name="Yadav J.S."/>
            <person name="Aerts A."/>
            <person name="Benoit I."/>
            <person name="Boyd A."/>
            <person name="Carlson A."/>
            <person name="Copeland A."/>
            <person name="Coutinho P.M."/>
            <person name="de Vries R.P."/>
            <person name="Ferreira P."/>
            <person name="Findley K."/>
            <person name="Foster B."/>
            <person name="Gaskell J."/>
            <person name="Glotzer D."/>
            <person name="Gorecki P."/>
            <person name="Heitman J."/>
            <person name="Hesse C."/>
            <person name="Hori C."/>
            <person name="Igarashi K."/>
            <person name="Jurgens J.A."/>
            <person name="Kallen N."/>
            <person name="Kersten P."/>
            <person name="Kohler A."/>
            <person name="Kuees U."/>
            <person name="Kumar T.K.A."/>
            <person name="Kuo A."/>
            <person name="LaButti K."/>
            <person name="Larrondo L.F."/>
            <person name="Lindquist E."/>
            <person name="Ling A."/>
            <person name="Lombard V."/>
            <person name="Lucas S."/>
            <person name="Lundell T."/>
            <person name="Martin R."/>
            <person name="McLaughlin D.J."/>
            <person name="Morgenstern I."/>
            <person name="Morin E."/>
            <person name="Murat C."/>
            <person name="Nagy L.G."/>
            <person name="Nolan M."/>
            <person name="Ohm R.A."/>
            <person name="Patyshakuliyeva A."/>
            <person name="Rokas A."/>
            <person name="Ruiz-Duenas F.J."/>
            <person name="Sabat G."/>
            <person name="Salamov A."/>
            <person name="Samejima M."/>
            <person name="Schmutz J."/>
            <person name="Slot J.C."/>
            <person name="St John F."/>
            <person name="Stenlid J."/>
            <person name="Sun H."/>
            <person name="Sun S."/>
            <person name="Syed K."/>
            <person name="Tsang A."/>
            <person name="Wiebenga A."/>
            <person name="Young D."/>
            <person name="Pisabarro A."/>
            <person name="Eastwood D.C."/>
            <person name="Martin F."/>
            <person name="Cullen D."/>
            <person name="Grigoriev I.V."/>
            <person name="Hibbett D.S."/>
        </authorList>
    </citation>
    <scope>NUCLEOTIDE SEQUENCE [LARGE SCALE GENOMIC DNA]</scope>
    <source>
        <strain evidence="3 4">ATCC 11539</strain>
    </source>
</reference>
<organism evidence="3 4">
    <name type="scientific">Gloeophyllum trabeum (strain ATCC 11539 / FP-39264 / Madison 617)</name>
    <name type="common">Brown rot fungus</name>
    <dbReference type="NCBI Taxonomy" id="670483"/>
    <lineage>
        <taxon>Eukaryota</taxon>
        <taxon>Fungi</taxon>
        <taxon>Dikarya</taxon>
        <taxon>Basidiomycota</taxon>
        <taxon>Agaricomycotina</taxon>
        <taxon>Agaricomycetes</taxon>
        <taxon>Gloeophyllales</taxon>
        <taxon>Gloeophyllaceae</taxon>
        <taxon>Gloeophyllum</taxon>
    </lineage>
</organism>
<sequence>MPSLSVLNHRGSEGPAKTYPQRTFPAHVPINAAFPLFYRRFPVSSFFLLPNQAPSWSAHVEGTFQPPADPLDLYTPRFVKGVGRTKMGLCPVCCEEGEKRWFFMKTSISPTTTRPFSPPVAFRTRAREGAAPKERTRVVEGRCHKCRRWVALEGVKDVVLKVKEIYWWKHAAACHRGSGIEGEGGWFVEDDTWRAVDQAEGV</sequence>
<evidence type="ECO:0000313" key="4">
    <source>
        <dbReference type="Proteomes" id="UP000030669"/>
    </source>
</evidence>
<dbReference type="RefSeq" id="XP_007868479.1">
    <property type="nucleotide sequence ID" value="XM_007870288.1"/>
</dbReference>
<feature type="domain" description="Transcription regulator Rua1 C-terminal" evidence="2">
    <location>
        <begin position="70"/>
        <end position="175"/>
    </location>
</feature>
<dbReference type="PANTHER" id="PTHR28125:SF2">
    <property type="entry name" value="MEIOTIC EXPRESSION UP-REGULATED PROTEIN 26"/>
    <property type="match status" value="1"/>
</dbReference>
<dbReference type="GeneID" id="19309689"/>
<dbReference type="KEGG" id="gtr:GLOTRDRAFT_95200"/>
<dbReference type="PANTHER" id="PTHR28125">
    <property type="entry name" value="MEIOTIC EXPRESSION UP-REGULATED PROTEIN 26"/>
    <property type="match status" value="1"/>
</dbReference>
<name>S7Q101_GLOTA</name>
<feature type="region of interest" description="Disordered" evidence="1">
    <location>
        <begin position="1"/>
        <end position="20"/>
    </location>
</feature>
<protein>
    <recommendedName>
        <fullName evidence="2">Transcription regulator Rua1 C-terminal domain-containing protein</fullName>
    </recommendedName>
</protein>
<evidence type="ECO:0000259" key="2">
    <source>
        <dbReference type="Pfam" id="PF14616"/>
    </source>
</evidence>
<dbReference type="HOGENOM" id="CLU_1354743_0_0_1"/>
<dbReference type="OMA" id="PICCESV"/>
<gene>
    <name evidence="3" type="ORF">GLOTRDRAFT_95200</name>
</gene>
<evidence type="ECO:0000256" key="1">
    <source>
        <dbReference type="SAM" id="MobiDB-lite"/>
    </source>
</evidence>
<dbReference type="eggNOG" id="ENOG502S1PM">
    <property type="taxonomic scope" value="Eukaryota"/>
</dbReference>
<accession>S7Q101</accession>
<dbReference type="InterPro" id="IPR028012">
    <property type="entry name" value="Rua1_C"/>
</dbReference>
<evidence type="ECO:0000313" key="3">
    <source>
        <dbReference type="EMBL" id="EPQ53192.1"/>
    </source>
</evidence>
<dbReference type="OrthoDB" id="5595379at2759"/>